<feature type="compositionally biased region" description="Polar residues" evidence="1">
    <location>
        <begin position="122"/>
        <end position="131"/>
    </location>
</feature>
<dbReference type="EMBL" id="VWRR01000008">
    <property type="protein sequence ID" value="KAF6003036.1"/>
    <property type="molecule type" value="Genomic_DNA"/>
</dbReference>
<proteinExistence type="predicted"/>
<comment type="caution">
    <text evidence="2">The sequence shown here is derived from an EMBL/GenBank/DDBJ whole genome shotgun (WGS) entry which is preliminary data.</text>
</comment>
<feature type="region of interest" description="Disordered" evidence="1">
    <location>
        <begin position="119"/>
        <end position="156"/>
    </location>
</feature>
<dbReference type="OrthoDB" id="10547836at2759"/>
<accession>A0A7J7IIU8</accession>
<keyword evidence="3" id="KW-1185">Reference proteome</keyword>
<feature type="region of interest" description="Disordered" evidence="1">
    <location>
        <begin position="68"/>
        <end position="96"/>
    </location>
</feature>
<evidence type="ECO:0000313" key="3">
    <source>
        <dbReference type="Proteomes" id="UP000530660"/>
    </source>
</evidence>
<reference evidence="2 3" key="1">
    <citation type="journal article" date="2020" name="J. Phycol.">
        <title>Comparative genome analysis reveals Cyanidiococcus gen. nov., a new extremophilic red algal genus sister to Cyanidioschyzon (Cyanidioschyzonaceae, Rhodophyta).</title>
        <authorList>
            <person name="Liu S.-L."/>
            <person name="Chiang Y.-R."/>
            <person name="Yoon H.S."/>
            <person name="Fu H.-Y."/>
        </authorList>
    </citation>
    <scope>NUCLEOTIDE SEQUENCE [LARGE SCALE GENOMIC DNA]</scope>
    <source>
        <strain evidence="2 3">THAL066</strain>
    </source>
</reference>
<evidence type="ECO:0000313" key="2">
    <source>
        <dbReference type="EMBL" id="KAF6003036.1"/>
    </source>
</evidence>
<gene>
    <name evidence="2" type="ORF">F1559_002996</name>
</gene>
<dbReference type="Proteomes" id="UP000530660">
    <property type="component" value="Unassembled WGS sequence"/>
</dbReference>
<organism evidence="2 3">
    <name type="scientific">Cyanidiococcus yangmingshanensis</name>
    <dbReference type="NCBI Taxonomy" id="2690220"/>
    <lineage>
        <taxon>Eukaryota</taxon>
        <taxon>Rhodophyta</taxon>
        <taxon>Bangiophyceae</taxon>
        <taxon>Cyanidiales</taxon>
        <taxon>Cyanidiaceae</taxon>
        <taxon>Cyanidiococcus</taxon>
    </lineage>
</organism>
<sequence length="352" mass="39877">MCLPPAWCLPCPVRCCTQRTPSRCQRRERSPRRTCLAFGNVRRSGQFMNVLRASAGNVSSLVYTVSGAHTSPADDSERQVSGTDATTAARPSVDQQTIELAEETLSRRASDAYQVITVSAEAPTNSDSTPPECSDQESRPARRRRRQTPSLTRAATMRARWADPVIRTRMLQSRQSKEILGKQAAAMAKRWQDPAFRTRIQQALKGRRAWNQGKQLPSATRERIRTTMLRQWAKRKERVFPEAAHPVQDPSGESAYQRLARQFRALAADLRIWSDGFYVQTGRRPRATDIEAADVAHAPQRGGRDRALRVMTPALIFKCRRFLELKRWLQDYDATLSASGEEIIRDDIDARK</sequence>
<protein>
    <submittedName>
        <fullName evidence="2">Uncharacterized protein</fullName>
    </submittedName>
</protein>
<evidence type="ECO:0000256" key="1">
    <source>
        <dbReference type="SAM" id="MobiDB-lite"/>
    </source>
</evidence>
<dbReference type="AlphaFoldDB" id="A0A7J7IIU8"/>
<name>A0A7J7IIU8_9RHOD</name>